<evidence type="ECO:0000256" key="1">
    <source>
        <dbReference type="ARBA" id="ARBA00004651"/>
    </source>
</evidence>
<feature type="transmembrane region" description="Helical" evidence="8">
    <location>
        <begin position="40"/>
        <end position="61"/>
    </location>
</feature>
<evidence type="ECO:0000313" key="10">
    <source>
        <dbReference type="Proteomes" id="UP000444401"/>
    </source>
</evidence>
<comment type="subcellular location">
    <subcellularLocation>
        <location evidence="8">Cell inner membrane</location>
        <topology evidence="8">Multi-pass membrane protein</topology>
    </subcellularLocation>
    <subcellularLocation>
        <location evidence="1">Cell membrane</location>
        <topology evidence="1">Multi-pass membrane protein</topology>
    </subcellularLocation>
</comment>
<dbReference type="PANTHER" id="PTHR30330:SF3">
    <property type="entry name" value="TRANSCRIPTIONAL REGULATOR, LRP FAMILY"/>
    <property type="match status" value="1"/>
</dbReference>
<keyword evidence="10" id="KW-1185">Reference proteome</keyword>
<dbReference type="PROSITE" id="PS00873">
    <property type="entry name" value="NA_ALANINE_SYMP"/>
    <property type="match status" value="1"/>
</dbReference>
<organism evidence="9 10">
    <name type="scientific">Pelagerythrobacter marinus</name>
    <dbReference type="NCBI Taxonomy" id="538382"/>
    <lineage>
        <taxon>Bacteria</taxon>
        <taxon>Pseudomonadati</taxon>
        <taxon>Pseudomonadota</taxon>
        <taxon>Alphaproteobacteria</taxon>
        <taxon>Sphingomonadales</taxon>
        <taxon>Erythrobacteraceae</taxon>
        <taxon>Pelagerythrobacter</taxon>
    </lineage>
</organism>
<accession>A0ABW9UTP4</accession>
<evidence type="ECO:0000256" key="8">
    <source>
        <dbReference type="RuleBase" id="RU363064"/>
    </source>
</evidence>
<feature type="transmembrane region" description="Helical" evidence="8">
    <location>
        <begin position="233"/>
        <end position="251"/>
    </location>
</feature>
<keyword evidence="8" id="KW-0769">Symport</keyword>
<evidence type="ECO:0000256" key="5">
    <source>
        <dbReference type="ARBA" id="ARBA00022692"/>
    </source>
</evidence>
<dbReference type="InterPro" id="IPR001463">
    <property type="entry name" value="Na/Ala_symport"/>
</dbReference>
<sequence length="512" mass="54134">MATGQASTLGERLVQPVTNVSDFIWGGTWNGEQLIPIPPLAVILLGIGLWIMVGLRFYPIVKLGAAIRGLFAGRKGSGSGEISPFAALSTALSGQVGTGNLAGVATAIALGGPGAVFWMWVTALFGMALAFAEGSLAIRYRETTSDGVQRGGPMSYIMLGLGPKWTWLAIVFCLGTLFSALVTGNSIQANEVASGLNELFGFERWLGGLIVAIAVFVVIIGGIKSIGSVAEKIVPFMAATYLVMAITALILNFGDLPETFGRIFAGAFNFQSASGGFAGAAIILAIRAGVARGLFSNEAGQGSTPIAHAVAQTDDPEQQGRMAMLGTFIDTIVICTMTALVILTVQGDFTYQGQPVDHVWQSDLGTTAMSGFVTTSGAFAAAFPFEIASIPLGTLVASTALILFVFTTLLTWSYYGERAITFIYDRFPGSTRGGEKALHIGWRVIWCVAIFIGATQPSQLVWRLGDISNATMVLPNLLALTLLSGVVFKLARGERNAGRDFRRETPEEPEEY</sequence>
<evidence type="ECO:0000256" key="6">
    <source>
        <dbReference type="ARBA" id="ARBA00022989"/>
    </source>
</evidence>
<feature type="transmembrane region" description="Helical" evidence="8">
    <location>
        <begin position="395"/>
        <end position="416"/>
    </location>
</feature>
<comment type="caution">
    <text evidence="9">The sequence shown here is derived from an EMBL/GenBank/DDBJ whole genome shotgun (WGS) entry which is preliminary data.</text>
</comment>
<gene>
    <name evidence="9" type="ORF">GRI72_00060</name>
</gene>
<dbReference type="Gene3D" id="1.20.1740.10">
    <property type="entry name" value="Amino acid/polyamine transporter I"/>
    <property type="match status" value="1"/>
</dbReference>
<name>A0ABW9UTP4_9SPHN</name>
<dbReference type="EMBL" id="WTYO01000001">
    <property type="protein sequence ID" value="MXO67230.1"/>
    <property type="molecule type" value="Genomic_DNA"/>
</dbReference>
<protein>
    <submittedName>
        <fullName evidence="9">Amino acid carrier protein</fullName>
    </submittedName>
</protein>
<evidence type="ECO:0000313" key="9">
    <source>
        <dbReference type="EMBL" id="MXO67230.1"/>
    </source>
</evidence>
<keyword evidence="5 8" id="KW-0812">Transmembrane</keyword>
<feature type="transmembrane region" description="Helical" evidence="8">
    <location>
        <begin position="263"/>
        <end position="286"/>
    </location>
</feature>
<keyword evidence="8" id="KW-0997">Cell inner membrane</keyword>
<evidence type="ECO:0000256" key="4">
    <source>
        <dbReference type="ARBA" id="ARBA00022475"/>
    </source>
</evidence>
<dbReference type="PANTHER" id="PTHR30330">
    <property type="entry name" value="AGSS FAMILY TRANSPORTER, SODIUM-ALANINE"/>
    <property type="match status" value="1"/>
</dbReference>
<dbReference type="PRINTS" id="PR00175">
    <property type="entry name" value="NAALASMPORT"/>
</dbReference>
<reference evidence="9 10" key="1">
    <citation type="submission" date="2019-12" db="EMBL/GenBank/DDBJ databases">
        <title>Genomic-based taxomic classification of the family Erythrobacteraceae.</title>
        <authorList>
            <person name="Xu L."/>
        </authorList>
    </citation>
    <scope>NUCLEOTIDE SEQUENCE [LARGE SCALE GENOMIC DNA]</scope>
    <source>
        <strain evidence="9 10">H32</strain>
    </source>
</reference>
<keyword evidence="7 8" id="KW-0472">Membrane</keyword>
<dbReference type="NCBIfam" id="TIGR00835">
    <property type="entry name" value="agcS"/>
    <property type="match status" value="1"/>
</dbReference>
<dbReference type="RefSeq" id="WP_160731914.1">
    <property type="nucleotide sequence ID" value="NZ_CP139719.1"/>
</dbReference>
<proteinExistence type="inferred from homology"/>
<keyword evidence="4" id="KW-1003">Cell membrane</keyword>
<feature type="transmembrane region" description="Helical" evidence="8">
    <location>
        <begin position="467"/>
        <end position="491"/>
    </location>
</feature>
<dbReference type="Pfam" id="PF01235">
    <property type="entry name" value="Na_Ala_symp"/>
    <property type="match status" value="1"/>
</dbReference>
<evidence type="ECO:0000256" key="7">
    <source>
        <dbReference type="ARBA" id="ARBA00023136"/>
    </source>
</evidence>
<comment type="similarity">
    <text evidence="2 8">Belongs to the alanine or glycine:cation symporter (AGCS) (TC 2.A.25) family.</text>
</comment>
<feature type="transmembrane region" description="Helical" evidence="8">
    <location>
        <begin position="165"/>
        <end position="185"/>
    </location>
</feature>
<evidence type="ECO:0000256" key="2">
    <source>
        <dbReference type="ARBA" id="ARBA00009261"/>
    </source>
</evidence>
<keyword evidence="6 8" id="KW-1133">Transmembrane helix</keyword>
<dbReference type="Proteomes" id="UP000444401">
    <property type="component" value="Unassembled WGS sequence"/>
</dbReference>
<feature type="transmembrane region" description="Helical" evidence="8">
    <location>
        <begin position="437"/>
        <end position="455"/>
    </location>
</feature>
<keyword evidence="3 8" id="KW-0813">Transport</keyword>
<feature type="transmembrane region" description="Helical" evidence="8">
    <location>
        <begin position="205"/>
        <end position="226"/>
    </location>
</feature>
<evidence type="ECO:0000256" key="3">
    <source>
        <dbReference type="ARBA" id="ARBA00022448"/>
    </source>
</evidence>
<feature type="transmembrane region" description="Helical" evidence="8">
    <location>
        <begin position="322"/>
        <end position="345"/>
    </location>
</feature>